<reference evidence="10 11" key="2">
    <citation type="submission" date="2018-02" db="EMBL/GenBank/DDBJ databases">
        <title>Subsurface microbial communities from deep shales in Ohio and West Virginia, USA.</title>
        <authorList>
            <person name="Wrighton K."/>
        </authorList>
    </citation>
    <scope>NUCLEOTIDE SEQUENCE [LARGE SCALE GENOMIC DNA]</scope>
    <source>
        <strain evidence="10 11">UTICA-S1B9</strain>
    </source>
</reference>
<keyword evidence="4 7" id="KW-0812">Transmembrane</keyword>
<evidence type="ECO:0000313" key="11">
    <source>
        <dbReference type="Proteomes" id="UP000239446"/>
    </source>
</evidence>
<dbReference type="Proteomes" id="UP000239648">
    <property type="component" value="Unassembled WGS sequence"/>
</dbReference>
<organism evidence="10 11">
    <name type="scientific">Marinobacter persicus</name>
    <dbReference type="NCBI Taxonomy" id="930118"/>
    <lineage>
        <taxon>Bacteria</taxon>
        <taxon>Pseudomonadati</taxon>
        <taxon>Pseudomonadota</taxon>
        <taxon>Gammaproteobacteria</taxon>
        <taxon>Pseudomonadales</taxon>
        <taxon>Marinobacteraceae</taxon>
        <taxon>Marinobacter</taxon>
    </lineage>
</organism>
<evidence type="ECO:0000256" key="5">
    <source>
        <dbReference type="ARBA" id="ARBA00022989"/>
    </source>
</evidence>
<keyword evidence="6 7" id="KW-0472">Membrane</keyword>
<dbReference type="AlphaFoldDB" id="A0A2S6G7X2"/>
<feature type="transmembrane region" description="Helical" evidence="7">
    <location>
        <begin position="33"/>
        <end position="51"/>
    </location>
</feature>
<feature type="transmembrane region" description="Helical" evidence="7">
    <location>
        <begin position="245"/>
        <end position="265"/>
    </location>
</feature>
<dbReference type="SUPFAM" id="SSF48317">
    <property type="entry name" value="Acid phosphatase/Vanadium-dependent haloperoxidase"/>
    <property type="match status" value="1"/>
</dbReference>
<keyword evidence="5 7" id="KW-1133">Transmembrane helix</keyword>
<comment type="subcellular location">
    <subcellularLocation>
        <location evidence="1">Cell membrane</location>
        <topology evidence="1">Multi-pass membrane protein</topology>
    </subcellularLocation>
</comment>
<evidence type="ECO:0000256" key="2">
    <source>
        <dbReference type="ARBA" id="ARBA00010792"/>
    </source>
</evidence>
<evidence type="ECO:0000256" key="1">
    <source>
        <dbReference type="ARBA" id="ARBA00004651"/>
    </source>
</evidence>
<feature type="transmembrane region" description="Helical" evidence="7">
    <location>
        <begin position="396"/>
        <end position="415"/>
    </location>
</feature>
<dbReference type="PANTHER" id="PTHR30353">
    <property type="entry name" value="INNER MEMBRANE PROTEIN DEDA-RELATED"/>
    <property type="match status" value="1"/>
</dbReference>
<dbReference type="Proteomes" id="UP000239446">
    <property type="component" value="Unassembled WGS sequence"/>
</dbReference>
<feature type="transmembrane region" description="Helical" evidence="7">
    <location>
        <begin position="140"/>
        <end position="160"/>
    </location>
</feature>
<feature type="transmembrane region" description="Helical" evidence="7">
    <location>
        <begin position="322"/>
        <end position="343"/>
    </location>
</feature>
<feature type="transmembrane region" description="Helical" evidence="7">
    <location>
        <begin position="6"/>
        <end position="26"/>
    </location>
</feature>
<feature type="transmembrane region" description="Helical" evidence="7">
    <location>
        <begin position="180"/>
        <end position="203"/>
    </location>
</feature>
<evidence type="ECO:0000313" key="9">
    <source>
        <dbReference type="EMBL" id="PPK52320.1"/>
    </source>
</evidence>
<keyword evidence="12" id="KW-1185">Reference proteome</keyword>
<feature type="domain" description="Phosphatidic acid phosphatase type 2/haloperoxidase" evidence="8">
    <location>
        <begin position="325"/>
        <end position="436"/>
    </location>
</feature>
<dbReference type="PANTHER" id="PTHR30353:SF15">
    <property type="entry name" value="INNER MEMBRANE PROTEIN YABI"/>
    <property type="match status" value="1"/>
</dbReference>
<dbReference type="OrthoDB" id="9780918at2"/>
<comment type="caution">
    <text evidence="10">The sequence shown here is derived from an EMBL/GenBank/DDBJ whole genome shotgun (WGS) entry which is preliminary data.</text>
</comment>
<dbReference type="SMART" id="SM00014">
    <property type="entry name" value="acidPPc"/>
    <property type="match status" value="1"/>
</dbReference>
<feature type="transmembrane region" description="Helical" evidence="7">
    <location>
        <begin position="292"/>
        <end position="315"/>
    </location>
</feature>
<comment type="similarity">
    <text evidence="2">Belongs to the DedA family.</text>
</comment>
<dbReference type="InterPro" id="IPR032816">
    <property type="entry name" value="VTT_dom"/>
</dbReference>
<dbReference type="GO" id="GO:0005886">
    <property type="term" value="C:plasma membrane"/>
    <property type="evidence" value="ECO:0007669"/>
    <property type="project" value="UniProtKB-SubCell"/>
</dbReference>
<proteinExistence type="inferred from homology"/>
<dbReference type="RefSeq" id="WP_104415578.1">
    <property type="nucleotide sequence ID" value="NZ_PTIT01000006.1"/>
</dbReference>
<name>A0A2S6G7X2_9GAMM</name>
<evidence type="ECO:0000256" key="6">
    <source>
        <dbReference type="ARBA" id="ARBA00023136"/>
    </source>
</evidence>
<evidence type="ECO:0000256" key="7">
    <source>
        <dbReference type="SAM" id="Phobius"/>
    </source>
</evidence>
<dbReference type="Gene3D" id="1.20.144.10">
    <property type="entry name" value="Phosphatidic acid phosphatase type 2/haloperoxidase"/>
    <property type="match status" value="1"/>
</dbReference>
<evidence type="ECO:0000259" key="8">
    <source>
        <dbReference type="SMART" id="SM00014"/>
    </source>
</evidence>
<dbReference type="InterPro" id="IPR032818">
    <property type="entry name" value="DedA-like"/>
</dbReference>
<evidence type="ECO:0000256" key="3">
    <source>
        <dbReference type="ARBA" id="ARBA00022475"/>
    </source>
</evidence>
<keyword evidence="3" id="KW-1003">Cell membrane</keyword>
<dbReference type="InterPro" id="IPR000326">
    <property type="entry name" value="PAP2/HPO"/>
</dbReference>
<gene>
    <name evidence="10" type="ORF">B0H24_100657</name>
    <name evidence="9" type="ORF">BY455_10657</name>
</gene>
<feature type="transmembrane region" description="Helical" evidence="7">
    <location>
        <begin position="63"/>
        <end position="85"/>
    </location>
</feature>
<feature type="transmembrane region" description="Helical" evidence="7">
    <location>
        <begin position="363"/>
        <end position="384"/>
    </location>
</feature>
<dbReference type="EMBL" id="PTIT01000006">
    <property type="protein sequence ID" value="PPK52320.1"/>
    <property type="molecule type" value="Genomic_DNA"/>
</dbReference>
<dbReference type="Pfam" id="PF09335">
    <property type="entry name" value="VTT_dom"/>
    <property type="match status" value="1"/>
</dbReference>
<sequence length="484" mass="52004">MTGDWLANITAWVSAHPGWLTFALFATACIESLAIAGILVPGVALLFALSILAGNGGVALPEILFWAGTGAVVGDTLSFALGRLLQGRLHSVWPFSRYPRVVDRGEHFFQIHGGKSVIIGRFVGPIRPVMPLIAGAFHMSWARFVAFNVLSAAGWAIVYVMPGYALGTAVASEIQPPPHFYPVLGVAGATLLITYVVALRLGLGLGEGSRIYRWLEQRMVSYDATHRFWRLYTNERPSRRGEFPLPSLVMAAAGAALFAILAALVSHSPTLAKINTQVLEWFTLLRQPALDLPMVAVTMLGDPPILLAAALLTVLTLGFRGYYAAAGHVAAAAVVTTVTVMALKSGIGIPRPNLVAEPPQSGGFPSGHTAGATVFFTLAASFVAAEGRKKQRWQTYLLMSLPLIPVALSRLYLGVHWFTDVLGGLLLGLAITGATRASYSRYDRVALKGDVFTWVALALWLGFIALYFTSHWQSAIAAYRPWPG</sequence>
<dbReference type="Pfam" id="PF01569">
    <property type="entry name" value="PAP2"/>
    <property type="match status" value="1"/>
</dbReference>
<evidence type="ECO:0000256" key="4">
    <source>
        <dbReference type="ARBA" id="ARBA00022692"/>
    </source>
</evidence>
<dbReference type="EMBL" id="PTIU01000006">
    <property type="protein sequence ID" value="PPK55296.1"/>
    <property type="molecule type" value="Genomic_DNA"/>
</dbReference>
<protein>
    <submittedName>
        <fullName evidence="10">Undecaprenyl-diphosphatase</fullName>
    </submittedName>
</protein>
<reference evidence="9 12" key="1">
    <citation type="submission" date="2018-02" db="EMBL/GenBank/DDBJ databases">
        <title>Deep subsurface shale carbon reservoir microbial communities from Ohio and West Virginia, USA.</title>
        <authorList>
            <person name="Wrighton K."/>
        </authorList>
    </citation>
    <scope>NUCLEOTIDE SEQUENCE [LARGE SCALE GENOMIC DNA]</scope>
    <source>
        <strain evidence="9 12">UTICA-S1B6</strain>
    </source>
</reference>
<feature type="transmembrane region" description="Helical" evidence="7">
    <location>
        <begin position="451"/>
        <end position="469"/>
    </location>
</feature>
<dbReference type="InterPro" id="IPR036938">
    <property type="entry name" value="PAP2/HPO_sf"/>
</dbReference>
<evidence type="ECO:0000313" key="10">
    <source>
        <dbReference type="EMBL" id="PPK55296.1"/>
    </source>
</evidence>
<evidence type="ECO:0000313" key="12">
    <source>
        <dbReference type="Proteomes" id="UP000239648"/>
    </source>
</evidence>
<accession>A0A2S6G7X2</accession>